<protein>
    <submittedName>
        <fullName evidence="4">GNAT family N-acetyltransferase</fullName>
    </submittedName>
</protein>
<gene>
    <name evidence="4" type="ORF">DEM25_007495</name>
</gene>
<dbReference type="GO" id="GO:0016747">
    <property type="term" value="F:acyltransferase activity, transferring groups other than amino-acyl groups"/>
    <property type="evidence" value="ECO:0007669"/>
    <property type="project" value="InterPro"/>
</dbReference>
<proteinExistence type="predicted"/>
<keyword evidence="2" id="KW-0012">Acyltransferase</keyword>
<evidence type="ECO:0000259" key="3">
    <source>
        <dbReference type="PROSITE" id="PS51186"/>
    </source>
</evidence>
<dbReference type="PROSITE" id="PS51186">
    <property type="entry name" value="GNAT"/>
    <property type="match status" value="1"/>
</dbReference>
<keyword evidence="5" id="KW-1185">Reference proteome</keyword>
<organism evidence="4 5">
    <name type="scientific">Oceaniradius stylonematis</name>
    <dbReference type="NCBI Taxonomy" id="2184161"/>
    <lineage>
        <taxon>Bacteria</taxon>
        <taxon>Pseudomonadati</taxon>
        <taxon>Pseudomonadota</taxon>
        <taxon>Alphaproteobacteria</taxon>
        <taxon>Hyphomicrobiales</taxon>
        <taxon>Ahrensiaceae</taxon>
        <taxon>Oceaniradius</taxon>
    </lineage>
</organism>
<evidence type="ECO:0000313" key="5">
    <source>
        <dbReference type="Proteomes" id="UP000246132"/>
    </source>
</evidence>
<evidence type="ECO:0000256" key="2">
    <source>
        <dbReference type="ARBA" id="ARBA00023315"/>
    </source>
</evidence>
<keyword evidence="1 4" id="KW-0808">Transferase</keyword>
<evidence type="ECO:0000256" key="1">
    <source>
        <dbReference type="ARBA" id="ARBA00022679"/>
    </source>
</evidence>
<comment type="caution">
    <text evidence="4">The sequence shown here is derived from an EMBL/GenBank/DDBJ whole genome shotgun (WGS) entry which is preliminary data.</text>
</comment>
<dbReference type="EMBL" id="QFWV02000004">
    <property type="protein sequence ID" value="RKF07612.1"/>
    <property type="molecule type" value="Genomic_DNA"/>
</dbReference>
<accession>A0A3A8ABC4</accession>
<dbReference type="AlphaFoldDB" id="A0A3A8ABC4"/>
<name>A0A3A8ABC4_9HYPH</name>
<dbReference type="PANTHER" id="PTHR43877">
    <property type="entry name" value="AMINOALKYLPHOSPHONATE N-ACETYLTRANSFERASE-RELATED-RELATED"/>
    <property type="match status" value="1"/>
</dbReference>
<dbReference type="Gene3D" id="3.40.630.30">
    <property type="match status" value="1"/>
</dbReference>
<reference evidence="4 5" key="1">
    <citation type="journal article" date="2018" name="Int. J. Syst. Bacteriol.">
        <title>Oceaniradius stylonemae gen. nov., sp. nov., isolated from a red alga, Stylonema cornu-cervi.</title>
        <authorList>
            <person name="Jeong S."/>
        </authorList>
    </citation>
    <scope>NUCLEOTIDE SEQUENCE [LARGE SCALE GENOMIC DNA]</scope>
    <source>
        <strain evidence="4 5">StC1</strain>
    </source>
</reference>
<dbReference type="SUPFAM" id="SSF55729">
    <property type="entry name" value="Acyl-CoA N-acyltransferases (Nat)"/>
    <property type="match status" value="1"/>
</dbReference>
<dbReference type="Proteomes" id="UP000246132">
    <property type="component" value="Unassembled WGS sequence"/>
</dbReference>
<feature type="domain" description="N-acetyltransferase" evidence="3">
    <location>
        <begin position="120"/>
        <end position="250"/>
    </location>
</feature>
<dbReference type="InterPro" id="IPR016181">
    <property type="entry name" value="Acyl_CoA_acyltransferase"/>
</dbReference>
<dbReference type="CDD" id="cd04301">
    <property type="entry name" value="NAT_SF"/>
    <property type="match status" value="1"/>
</dbReference>
<dbReference type="InterPro" id="IPR000182">
    <property type="entry name" value="GNAT_dom"/>
</dbReference>
<dbReference type="PANTHER" id="PTHR43877:SF2">
    <property type="entry name" value="AMINOALKYLPHOSPHONATE N-ACETYLTRANSFERASE-RELATED"/>
    <property type="match status" value="1"/>
</dbReference>
<dbReference type="Pfam" id="PF00583">
    <property type="entry name" value="Acetyltransf_1"/>
    <property type="match status" value="1"/>
</dbReference>
<dbReference type="InterPro" id="IPR050832">
    <property type="entry name" value="Bact_Acetyltransf"/>
</dbReference>
<dbReference type="OrthoDB" id="9775595at2"/>
<sequence length="250" mass="27839">MPKLSMVRRMEAVGFRAWPAASVHYDGSWAVRLTASHPSRRLNSVNPLDPADNREIEHRIARIEQRFKAYERPIVFRMSPLAPAELEAHLNAMGWTRADETRVLAASLGQIDLEGGYELLPVRDIGRFVDAAITLNADERVNKPGLTELLESIRPPFGMFVVEDDQGPAATALCVHDNEMAGLFEIAVRDGLRNKGYGRSIVRAALRWAAAQGAATGWLQVEAANTAANGLYGRMGFEEVYRYVYRMRGD</sequence>
<evidence type="ECO:0000313" key="4">
    <source>
        <dbReference type="EMBL" id="RKF07612.1"/>
    </source>
</evidence>
<dbReference type="RefSeq" id="WP_109765587.1">
    <property type="nucleotide sequence ID" value="NZ_JASHJV010000004.1"/>
</dbReference>